<dbReference type="OrthoDB" id="6500128at2759"/>
<feature type="domain" description="ABC transporter" evidence="12">
    <location>
        <begin position="496"/>
        <end position="721"/>
    </location>
</feature>
<keyword evidence="6" id="KW-0547">Nucleotide-binding</keyword>
<dbReference type="InterPro" id="IPR036640">
    <property type="entry name" value="ABC1_TM_sf"/>
</dbReference>
<keyword evidence="14" id="KW-0560">Oxidoreductase</keyword>
<dbReference type="PANTHER" id="PTHR24223">
    <property type="entry name" value="ATP-BINDING CASSETTE SUB-FAMILY C"/>
    <property type="match status" value="1"/>
</dbReference>
<dbReference type="Pfam" id="PF00664">
    <property type="entry name" value="ABC_membrane"/>
    <property type="match status" value="1"/>
</dbReference>
<dbReference type="FunFam" id="1.20.1560.10:FF:000066">
    <property type="entry name" value="ABC multidrug transporter (Eurofung)"/>
    <property type="match status" value="1"/>
</dbReference>
<keyword evidence="10" id="KW-0325">Glycoprotein</keyword>
<dbReference type="PROSITE" id="PS00211">
    <property type="entry name" value="ABC_TRANSPORTER_1"/>
    <property type="match status" value="1"/>
</dbReference>
<dbReference type="Pfam" id="PF00005">
    <property type="entry name" value="ABC_tran"/>
    <property type="match status" value="2"/>
</dbReference>
<keyword evidence="4" id="KW-1003">Cell membrane</keyword>
<reference evidence="15" key="1">
    <citation type="journal article" date="2015" name="Genome Announc.">
        <title>Genome sequence of the AIDS-associated pathogen Penicillium marneffei (ATCC18224) and its near taxonomic relative Talaromyces stipitatus (ATCC10500).</title>
        <authorList>
            <person name="Nierman W.C."/>
            <person name="Fedorova-Abrams N.D."/>
            <person name="Andrianopoulos A."/>
        </authorList>
    </citation>
    <scope>NUCLEOTIDE SEQUENCE [LARGE SCALE GENOMIC DNA]</scope>
    <source>
        <strain evidence="15">ATCC 10500 / CBS 375.48 / QM 6759 / NRRL 1006</strain>
    </source>
</reference>
<dbReference type="InterPro" id="IPR044726">
    <property type="entry name" value="ABCC_6TM_D2"/>
</dbReference>
<proteinExistence type="inferred from homology"/>
<evidence type="ECO:0000256" key="10">
    <source>
        <dbReference type="ARBA" id="ARBA00023180"/>
    </source>
</evidence>
<dbReference type="STRING" id="441959.B8LZI4"/>
<feature type="domain" description="ABC transmembrane type-1" evidence="13">
    <location>
        <begin position="784"/>
        <end position="1057"/>
    </location>
</feature>
<dbReference type="InterPro" id="IPR003593">
    <property type="entry name" value="AAA+_ATPase"/>
</dbReference>
<feature type="transmembrane region" description="Helical" evidence="11">
    <location>
        <begin position="773"/>
        <end position="792"/>
    </location>
</feature>
<dbReference type="SMART" id="SM00382">
    <property type="entry name" value="AAA"/>
    <property type="match status" value="2"/>
</dbReference>
<gene>
    <name evidence="14" type="ORF">TSTA_093120</name>
</gene>
<feature type="transmembrane region" description="Helical" evidence="11">
    <location>
        <begin position="122"/>
        <end position="147"/>
    </location>
</feature>
<evidence type="ECO:0000259" key="12">
    <source>
        <dbReference type="PROSITE" id="PS50893"/>
    </source>
</evidence>
<dbReference type="GeneID" id="8102556"/>
<dbReference type="InterPro" id="IPR011527">
    <property type="entry name" value="ABC1_TM_dom"/>
</dbReference>
<evidence type="ECO:0000313" key="14">
    <source>
        <dbReference type="EMBL" id="EED22066.1"/>
    </source>
</evidence>
<keyword evidence="7 14" id="KW-0067">ATP-binding</keyword>
<feature type="transmembrane region" description="Helical" evidence="11">
    <location>
        <begin position="997"/>
        <end position="1024"/>
    </location>
</feature>
<dbReference type="InterPro" id="IPR003439">
    <property type="entry name" value="ABC_transporter-like_ATP-bd"/>
</dbReference>
<evidence type="ECO:0000313" key="15">
    <source>
        <dbReference type="Proteomes" id="UP000001745"/>
    </source>
</evidence>
<keyword evidence="9 11" id="KW-0472">Membrane</keyword>
<dbReference type="SUPFAM" id="SSF90123">
    <property type="entry name" value="ABC transporter transmembrane region"/>
    <property type="match status" value="2"/>
</dbReference>
<dbReference type="EC" id="1.3.1.74" evidence="14"/>
<dbReference type="InterPro" id="IPR027417">
    <property type="entry name" value="P-loop_NTPase"/>
</dbReference>
<evidence type="ECO:0000256" key="4">
    <source>
        <dbReference type="ARBA" id="ARBA00022475"/>
    </source>
</evidence>
<keyword evidence="15" id="KW-1185">Reference proteome</keyword>
<dbReference type="InParanoid" id="B8LZI4"/>
<feature type="transmembrane region" description="Helical" evidence="11">
    <location>
        <begin position="427"/>
        <end position="447"/>
    </location>
</feature>
<dbReference type="eggNOG" id="KOG0054">
    <property type="taxonomic scope" value="Eukaryota"/>
</dbReference>
<dbReference type="GO" id="GO:0005524">
    <property type="term" value="F:ATP binding"/>
    <property type="evidence" value="ECO:0007669"/>
    <property type="project" value="UniProtKB-KW"/>
</dbReference>
<protein>
    <submittedName>
        <fullName evidence="14">ATP-binding cassette protein C11, putative</fullName>
        <ecNumber evidence="14">1.3.1.74</ecNumber>
    </submittedName>
</protein>
<keyword evidence="3" id="KW-0813">Transport</keyword>
<dbReference type="SUPFAM" id="SSF52540">
    <property type="entry name" value="P-loop containing nucleoside triphosphate hydrolases"/>
    <property type="match status" value="2"/>
</dbReference>
<evidence type="ECO:0000259" key="13">
    <source>
        <dbReference type="PROSITE" id="PS50929"/>
    </source>
</evidence>
<dbReference type="PROSITE" id="PS50893">
    <property type="entry name" value="ABC_TRANSPORTER_2"/>
    <property type="match status" value="2"/>
</dbReference>
<dbReference type="Gene3D" id="1.20.1560.10">
    <property type="entry name" value="ABC transporter type 1, transmembrane domain"/>
    <property type="match status" value="2"/>
</dbReference>
<keyword evidence="8 11" id="KW-1133">Transmembrane helix</keyword>
<dbReference type="PROSITE" id="PS50929">
    <property type="entry name" value="ABC_TM1F"/>
    <property type="match status" value="1"/>
</dbReference>
<dbReference type="GO" id="GO:0016887">
    <property type="term" value="F:ATP hydrolysis activity"/>
    <property type="evidence" value="ECO:0007669"/>
    <property type="project" value="InterPro"/>
</dbReference>
<dbReference type="OMA" id="RFNQDMD"/>
<evidence type="ECO:0000256" key="8">
    <source>
        <dbReference type="ARBA" id="ARBA00022989"/>
    </source>
</evidence>
<dbReference type="GO" id="GO:0032440">
    <property type="term" value="F:2-alkenal reductase [NAD(P)H] activity"/>
    <property type="evidence" value="ECO:0007669"/>
    <property type="project" value="UniProtKB-EC"/>
</dbReference>
<dbReference type="InterPro" id="IPR017871">
    <property type="entry name" value="ABC_transporter-like_CS"/>
</dbReference>
<dbReference type="CDD" id="cd18580">
    <property type="entry name" value="ABC_6TM_ABCC_D2"/>
    <property type="match status" value="1"/>
</dbReference>
<evidence type="ECO:0000256" key="2">
    <source>
        <dbReference type="ARBA" id="ARBA00009726"/>
    </source>
</evidence>
<dbReference type="InterPro" id="IPR050173">
    <property type="entry name" value="ABC_transporter_C-like"/>
</dbReference>
<evidence type="ECO:0000256" key="9">
    <source>
        <dbReference type="ARBA" id="ARBA00023136"/>
    </source>
</evidence>
<dbReference type="HOGENOM" id="CLU_000604_27_5_1"/>
<dbReference type="EMBL" id="EQ962653">
    <property type="protein sequence ID" value="EED22066.1"/>
    <property type="molecule type" value="Genomic_DNA"/>
</dbReference>
<evidence type="ECO:0000256" key="6">
    <source>
        <dbReference type="ARBA" id="ARBA00022741"/>
    </source>
</evidence>
<comment type="similarity">
    <text evidence="2">Belongs to the ABC transporter superfamily. ABCC family. Conjugate transporter (TC 3.A.1.208) subfamily.</text>
</comment>
<evidence type="ECO:0000256" key="3">
    <source>
        <dbReference type="ARBA" id="ARBA00022448"/>
    </source>
</evidence>
<dbReference type="GO" id="GO:0140359">
    <property type="term" value="F:ABC-type transporter activity"/>
    <property type="evidence" value="ECO:0007669"/>
    <property type="project" value="InterPro"/>
</dbReference>
<organism evidence="14 15">
    <name type="scientific">Talaromyces stipitatus (strain ATCC 10500 / CBS 375.48 / QM 6759 / NRRL 1006)</name>
    <name type="common">Penicillium stipitatum</name>
    <dbReference type="NCBI Taxonomy" id="441959"/>
    <lineage>
        <taxon>Eukaryota</taxon>
        <taxon>Fungi</taxon>
        <taxon>Dikarya</taxon>
        <taxon>Ascomycota</taxon>
        <taxon>Pezizomycotina</taxon>
        <taxon>Eurotiomycetes</taxon>
        <taxon>Eurotiomycetidae</taxon>
        <taxon>Eurotiales</taxon>
        <taxon>Trichocomaceae</taxon>
        <taxon>Talaromyces</taxon>
        <taxon>Talaromyces sect. Talaromyces</taxon>
    </lineage>
</organism>
<feature type="transmembrane region" description="Helical" evidence="11">
    <location>
        <begin position="389"/>
        <end position="415"/>
    </location>
</feature>
<evidence type="ECO:0000256" key="7">
    <source>
        <dbReference type="ARBA" id="ARBA00022840"/>
    </source>
</evidence>
<dbReference type="FunFam" id="3.40.50.300:FF:002145">
    <property type="entry name" value="ABC transporter (MsbA subfamily)"/>
    <property type="match status" value="1"/>
</dbReference>
<dbReference type="Proteomes" id="UP000001745">
    <property type="component" value="Unassembled WGS sequence"/>
</dbReference>
<evidence type="ECO:0000256" key="5">
    <source>
        <dbReference type="ARBA" id="ARBA00022692"/>
    </source>
</evidence>
<feature type="transmembrane region" description="Helical" evidence="11">
    <location>
        <begin position="825"/>
        <end position="849"/>
    </location>
</feature>
<dbReference type="GO" id="GO:0005886">
    <property type="term" value="C:plasma membrane"/>
    <property type="evidence" value="ECO:0007669"/>
    <property type="project" value="UniProtKB-SubCell"/>
</dbReference>
<dbReference type="VEuPathDB" id="FungiDB:TSTA_093120"/>
<dbReference type="RefSeq" id="XP_002479029.1">
    <property type="nucleotide sequence ID" value="XM_002478984.1"/>
</dbReference>
<keyword evidence="5 11" id="KW-0812">Transmembrane</keyword>
<feature type="transmembrane region" description="Helical" evidence="11">
    <location>
        <begin position="913"/>
        <end position="937"/>
    </location>
</feature>
<dbReference type="PANTHER" id="PTHR24223:SF404">
    <property type="entry name" value="ABC MULTIDRUG TRANSPORTER (EUROFUNG)-RELATED"/>
    <property type="match status" value="1"/>
</dbReference>
<sequence>MPVVGADDHKLPSIMNADLNTPVSSTLLVALSPRLLFIASRLRAIAYIKLRKLLLHFPLTIHATVTPRHLVRPAGCLHCIPNNNVGHPYEIVPDIWAPEYNVLVVYFSAASIVYMPRLRTLWLIPSITACQSLWTAVYVFTIAILIAESARRTRFLRRLYQSVTPEQGGGFWSRSLFIWVLPFFHQGYSKRLQLEDMPGSKASSSMGHNHHWLTTTSALRYVSRVRVGLSVRHSASSGLDGTHFCAAISHHGARELDGDSCSTSQLWSGAYRSCCARIFWFGGLKSNILASNVSFYHSHSCKACLYYLHRNDGVQIKDMAAITLMDTDVERIASDFKFIHRIQKRLAATSHMLGDMKAVKMLGLTDVMFTVVSRLREVEIKTLERFRKLLLWQISLSNIPTGFAPFATFTTYAIISVVKAGDSLNLAQAFTSLFLISLLTSPLLTFCQALPSIVQTIACFGRIQEYILDKHASQGVRWNCKSMDQSTASNAPLVSFVNADISWSPDTQVVLHDLNLNITQGITVLIGPVGSGKSTVLESILGQTSVKRGSLNSTLTKVAYCCQTPWIIDGTIQDNITGGAEFDDSWYQFTISACGLEADMKALTKSDMPSRTGSKGVLLSGGQKQRIALARAVYSKNQVLVLDDIFSGLDSKTISVLSRRLFGREGYFKTTGRSLILATHTQQIFSYADNIIVLDDGRIVDHGPYTEILARRSDIIAESLMPVQNSPTLSPVDESLACEKADETQVFVSDADSIHSNATSTAQRGGTWSVYMYYYQSAGFVPVILLAFFSGLEAFGSKFATVWLQWWTETNSQQPNKELWKYLGVYALLFGLSFLGIVAGRWIFLVNIIRTTGLSLHRNLLQTTLESLFSFFHRISSGSMTNRFSQDMQLVDMELPMNGAQFVTGSFSCVAKLIILCILGKYLAVSVPFVLGILFFMQRYYLRTSSQVRLVDIEAKAPLYNHFIESIHGLSTIHAFKWESRFRDQGKAYLNDSQKPFYMLFCIHIWLQLVLDLIVGAITVVIVATMTSMRDRFASGSIGVALNLVLTLNQSLAQMIQDTPSESGLLITSFRVRPEWPFHGAIEFIGVLACYNSTSIPVLQNLPLQIRAGEKIAICGPSGSGKTSFILALLQMIDVQQGRITIDGVDLSTVSRNTLRTRLNTVPSDPLFMPGTVRFNLDPHGGATDESIESAIKKVGLWKRISSEGGLDAEFSASDWSIRDRQLLALARALNVCSRVLILDEATSSVDWKTEAIMQDVIDTEFAFSQIVISILHRLRHIDRFDRVVLLKSGQIVECDSSRVLLARNSKFRKLFMSLESSET</sequence>
<feature type="domain" description="ABC transporter" evidence="12">
    <location>
        <begin position="1082"/>
        <end position="1314"/>
    </location>
</feature>
<evidence type="ECO:0000256" key="11">
    <source>
        <dbReference type="SAM" id="Phobius"/>
    </source>
</evidence>
<name>B8LZI4_TALSN</name>
<dbReference type="PhylomeDB" id="B8LZI4"/>
<comment type="subcellular location">
    <subcellularLocation>
        <location evidence="1">Cell membrane</location>
        <topology evidence="1">Multi-pass membrane protein</topology>
    </subcellularLocation>
</comment>
<dbReference type="Gene3D" id="3.40.50.300">
    <property type="entry name" value="P-loop containing nucleotide triphosphate hydrolases"/>
    <property type="match status" value="2"/>
</dbReference>
<accession>B8LZI4</accession>
<evidence type="ECO:0000256" key="1">
    <source>
        <dbReference type="ARBA" id="ARBA00004651"/>
    </source>
</evidence>